<gene>
    <name evidence="1" type="ORF">TTHERM_000424471</name>
</gene>
<accession>W7XC49</accession>
<dbReference type="Proteomes" id="UP000009168">
    <property type="component" value="Unassembled WGS sequence"/>
</dbReference>
<dbReference type="EMBL" id="GG662724">
    <property type="protein sequence ID" value="EWS74957.1"/>
    <property type="molecule type" value="Genomic_DNA"/>
</dbReference>
<dbReference type="KEGG" id="tet:TTHERM_000424471"/>
<reference evidence="2" key="1">
    <citation type="journal article" date="2006" name="PLoS Biol.">
        <title>Macronuclear genome sequence of the ciliate Tetrahymena thermophila, a model eukaryote.</title>
        <authorList>
            <person name="Eisen J.A."/>
            <person name="Coyne R.S."/>
            <person name="Wu M."/>
            <person name="Wu D."/>
            <person name="Thiagarajan M."/>
            <person name="Wortman J.R."/>
            <person name="Badger J.H."/>
            <person name="Ren Q."/>
            <person name="Amedeo P."/>
            <person name="Jones K.M."/>
            <person name="Tallon L.J."/>
            <person name="Delcher A.L."/>
            <person name="Salzberg S.L."/>
            <person name="Silva J.C."/>
            <person name="Haas B.J."/>
            <person name="Majoros W.H."/>
            <person name="Farzad M."/>
            <person name="Carlton J.M."/>
            <person name="Smith R.K. Jr."/>
            <person name="Garg J."/>
            <person name="Pearlman R.E."/>
            <person name="Karrer K.M."/>
            <person name="Sun L."/>
            <person name="Manning G."/>
            <person name="Elde N.C."/>
            <person name="Turkewitz A.P."/>
            <person name="Asai D.J."/>
            <person name="Wilkes D.E."/>
            <person name="Wang Y."/>
            <person name="Cai H."/>
            <person name="Collins K."/>
            <person name="Stewart B.A."/>
            <person name="Lee S.R."/>
            <person name="Wilamowska K."/>
            <person name="Weinberg Z."/>
            <person name="Ruzzo W.L."/>
            <person name="Wloga D."/>
            <person name="Gaertig J."/>
            <person name="Frankel J."/>
            <person name="Tsao C.-C."/>
            <person name="Gorovsky M.A."/>
            <person name="Keeling P.J."/>
            <person name="Waller R.F."/>
            <person name="Patron N.J."/>
            <person name="Cherry J.M."/>
            <person name="Stover N.A."/>
            <person name="Krieger C.J."/>
            <person name="del Toro C."/>
            <person name="Ryder H.F."/>
            <person name="Williamson S.C."/>
            <person name="Barbeau R.A."/>
            <person name="Hamilton E.P."/>
            <person name="Orias E."/>
        </authorList>
    </citation>
    <scope>NUCLEOTIDE SEQUENCE [LARGE SCALE GENOMIC DNA]</scope>
    <source>
        <strain evidence="2">SB210</strain>
    </source>
</reference>
<evidence type="ECO:0000313" key="1">
    <source>
        <dbReference type="EMBL" id="EWS74957.1"/>
    </source>
</evidence>
<dbReference type="AlphaFoldDB" id="W7XC49"/>
<dbReference type="GeneID" id="24438894"/>
<evidence type="ECO:0000313" key="2">
    <source>
        <dbReference type="Proteomes" id="UP000009168"/>
    </source>
</evidence>
<name>W7XC49_TETTS</name>
<dbReference type="InParanoid" id="W7XC49"/>
<proteinExistence type="predicted"/>
<dbReference type="RefSeq" id="XP_012652498.1">
    <property type="nucleotide sequence ID" value="XM_012797044.1"/>
</dbReference>
<sequence length="241" mass="26911">MSFSGTIARFTHPTVKISTWISSTIYNFTIWSCRRCEQSLYCRISTASFAVSRLTTSCTCRTTSNISSWNGNQLTNIIFISRIAQRASGNTSIYTEQFTSRINCISNRVTITGFTHPTIKISTWISSTINNITTWSCRYFEQSLDCTISTASLAVSSLTTSLICSTTTNISTQNGLANIILISNLALRATGDASRSIVKFTRQISCMSKRVTITRFTHPTIEISTWITSTIRNFTVICCRR</sequence>
<organism evidence="1 2">
    <name type="scientific">Tetrahymena thermophila (strain SB210)</name>
    <dbReference type="NCBI Taxonomy" id="312017"/>
    <lineage>
        <taxon>Eukaryota</taxon>
        <taxon>Sar</taxon>
        <taxon>Alveolata</taxon>
        <taxon>Ciliophora</taxon>
        <taxon>Intramacronucleata</taxon>
        <taxon>Oligohymenophorea</taxon>
        <taxon>Hymenostomatida</taxon>
        <taxon>Tetrahymenina</taxon>
        <taxon>Tetrahymenidae</taxon>
        <taxon>Tetrahymena</taxon>
    </lineage>
</organism>
<keyword evidence="2" id="KW-1185">Reference proteome</keyword>
<protein>
    <submittedName>
        <fullName evidence="1">Uncharacterized protein</fullName>
    </submittedName>
</protein>